<dbReference type="PANTHER" id="PTHR10622">
    <property type="entry name" value="HET DOMAIN-CONTAINING PROTEIN"/>
    <property type="match status" value="1"/>
</dbReference>
<dbReference type="STRING" id="708187.A0A1Q8RT03"/>
<protein>
    <submittedName>
        <fullName evidence="2">Vegetative incompatibility protein HET-E-1-like protein 24</fullName>
    </submittedName>
</protein>
<dbReference type="AlphaFoldDB" id="A0A1Q8RT03"/>
<accession>A0A1Q8RT03</accession>
<dbReference type="Proteomes" id="UP000186583">
    <property type="component" value="Unassembled WGS sequence"/>
</dbReference>
<sequence length="207" mass="23515">MRLLNTTTLELREFSADIPAYAILSHTWGFEEVLYQDMLAGQLCAKLKAGYKKIEGCCQLATKDDFEWIWIDTCCIDKSSSAELSEAINSMFQWYREASICYAYLIDVPNLPYGPLLGTPNSGSLTEVQKAALLNARSIFTQSRWFTRGWTLQELLAPRLVEFHSSDWSYIGTKDDLADLIELQTGISKGALTTEQLQRFPVMTRMQ</sequence>
<dbReference type="Pfam" id="PF06985">
    <property type="entry name" value="HET"/>
    <property type="match status" value="1"/>
</dbReference>
<evidence type="ECO:0000313" key="2">
    <source>
        <dbReference type="EMBL" id="OLN87467.1"/>
    </source>
</evidence>
<evidence type="ECO:0000313" key="3">
    <source>
        <dbReference type="Proteomes" id="UP000186583"/>
    </source>
</evidence>
<evidence type="ECO:0000259" key="1">
    <source>
        <dbReference type="Pfam" id="PF06985"/>
    </source>
</evidence>
<name>A0A1Q8RT03_9PEZI</name>
<dbReference type="EMBL" id="MPGH01000093">
    <property type="protein sequence ID" value="OLN87467.1"/>
    <property type="molecule type" value="Genomic_DNA"/>
</dbReference>
<proteinExistence type="predicted"/>
<reference evidence="2 3" key="1">
    <citation type="submission" date="2016-11" db="EMBL/GenBank/DDBJ databases">
        <title>Draft Genome Assembly of Colletotrichum chlorophyti a pathogen of herbaceous plants.</title>
        <authorList>
            <person name="Gan P."/>
            <person name="Narusaka M."/>
            <person name="Tsushima A."/>
            <person name="Narusaka Y."/>
            <person name="Takano Y."/>
            <person name="Shirasu K."/>
        </authorList>
    </citation>
    <scope>NUCLEOTIDE SEQUENCE [LARGE SCALE GENOMIC DNA]</scope>
    <source>
        <strain evidence="2 3">NTL11</strain>
    </source>
</reference>
<keyword evidence="3" id="KW-1185">Reference proteome</keyword>
<comment type="caution">
    <text evidence="2">The sequence shown here is derived from an EMBL/GenBank/DDBJ whole genome shotgun (WGS) entry which is preliminary data.</text>
</comment>
<dbReference type="InterPro" id="IPR010730">
    <property type="entry name" value="HET"/>
</dbReference>
<dbReference type="OrthoDB" id="20872at2759"/>
<feature type="domain" description="Heterokaryon incompatibility" evidence="1">
    <location>
        <begin position="21"/>
        <end position="154"/>
    </location>
</feature>
<dbReference type="PANTHER" id="PTHR10622:SF10">
    <property type="entry name" value="HET DOMAIN-CONTAINING PROTEIN"/>
    <property type="match status" value="1"/>
</dbReference>
<organism evidence="2 3">
    <name type="scientific">Colletotrichum chlorophyti</name>
    <dbReference type="NCBI Taxonomy" id="708187"/>
    <lineage>
        <taxon>Eukaryota</taxon>
        <taxon>Fungi</taxon>
        <taxon>Dikarya</taxon>
        <taxon>Ascomycota</taxon>
        <taxon>Pezizomycotina</taxon>
        <taxon>Sordariomycetes</taxon>
        <taxon>Hypocreomycetidae</taxon>
        <taxon>Glomerellales</taxon>
        <taxon>Glomerellaceae</taxon>
        <taxon>Colletotrichum</taxon>
    </lineage>
</organism>
<gene>
    <name evidence="2" type="ORF">CCHL11_09130</name>
</gene>